<protein>
    <submittedName>
        <fullName evidence="2">Uncharacterized protein</fullName>
    </submittedName>
</protein>
<dbReference type="Proteomes" id="UP000499080">
    <property type="component" value="Unassembled WGS sequence"/>
</dbReference>
<reference evidence="2 5" key="1">
    <citation type="journal article" date="2019" name="Sci. Rep.">
        <title>Orb-weaving spider Araneus ventricosus genome elucidates the spidroin gene catalogue.</title>
        <authorList>
            <person name="Kono N."/>
            <person name="Nakamura H."/>
            <person name="Ohtoshi R."/>
            <person name="Moran D.A.P."/>
            <person name="Shinohara A."/>
            <person name="Yoshida Y."/>
            <person name="Fujiwara M."/>
            <person name="Mori M."/>
            <person name="Tomita M."/>
            <person name="Arakawa K."/>
        </authorList>
    </citation>
    <scope>NUCLEOTIDE SEQUENCE [LARGE SCALE GENOMIC DNA]</scope>
</reference>
<dbReference type="EMBL" id="BGPR01013662">
    <property type="protein sequence ID" value="GBN61629.1"/>
    <property type="molecule type" value="Genomic_DNA"/>
</dbReference>
<gene>
    <name evidence="4" type="ORF">AVEN_119892_1</name>
    <name evidence="3" type="ORF">AVEN_123565_1</name>
    <name evidence="1" type="ORF">AVEN_142732_1</name>
    <name evidence="2" type="ORF">AVEN_15443_1</name>
</gene>
<accession>A0A4Y2QBP5</accession>
<dbReference type="AlphaFoldDB" id="A0A4Y2QBP5"/>
<dbReference type="EMBL" id="BGPR01013654">
    <property type="protein sequence ID" value="GBN61578.1"/>
    <property type="molecule type" value="Genomic_DNA"/>
</dbReference>
<evidence type="ECO:0000313" key="3">
    <source>
        <dbReference type="EMBL" id="GBN61629.1"/>
    </source>
</evidence>
<comment type="caution">
    <text evidence="2">The sequence shown here is derived from an EMBL/GenBank/DDBJ whole genome shotgun (WGS) entry which is preliminary data.</text>
</comment>
<evidence type="ECO:0000313" key="4">
    <source>
        <dbReference type="EMBL" id="GBN61663.1"/>
    </source>
</evidence>
<keyword evidence="5" id="KW-1185">Reference proteome</keyword>
<proteinExistence type="predicted"/>
<dbReference type="EMBL" id="BGPR01013670">
    <property type="protein sequence ID" value="GBN61663.1"/>
    <property type="molecule type" value="Genomic_DNA"/>
</dbReference>
<dbReference type="EMBL" id="BGPR01013643">
    <property type="protein sequence ID" value="GBN61541.1"/>
    <property type="molecule type" value="Genomic_DNA"/>
</dbReference>
<evidence type="ECO:0000313" key="1">
    <source>
        <dbReference type="EMBL" id="GBN61541.1"/>
    </source>
</evidence>
<sequence length="120" mass="13534">MTWTTPELAPPLQTSAPHQREDVWPLGMIKLAAVPIHVRSIVESGFEPGTLHPKSRLYHYATAAVSHREAKLSLLKRQVPISLYEVDLSGKRRVNILGTIYNPYWLHQAPLFKILSNNSA</sequence>
<evidence type="ECO:0000313" key="2">
    <source>
        <dbReference type="EMBL" id="GBN61578.1"/>
    </source>
</evidence>
<evidence type="ECO:0000313" key="5">
    <source>
        <dbReference type="Proteomes" id="UP000499080"/>
    </source>
</evidence>
<name>A0A4Y2QBP5_ARAVE</name>
<organism evidence="2 5">
    <name type="scientific">Araneus ventricosus</name>
    <name type="common">Orbweaver spider</name>
    <name type="synonym">Epeira ventricosa</name>
    <dbReference type="NCBI Taxonomy" id="182803"/>
    <lineage>
        <taxon>Eukaryota</taxon>
        <taxon>Metazoa</taxon>
        <taxon>Ecdysozoa</taxon>
        <taxon>Arthropoda</taxon>
        <taxon>Chelicerata</taxon>
        <taxon>Arachnida</taxon>
        <taxon>Araneae</taxon>
        <taxon>Araneomorphae</taxon>
        <taxon>Entelegynae</taxon>
        <taxon>Araneoidea</taxon>
        <taxon>Araneidae</taxon>
        <taxon>Araneus</taxon>
    </lineage>
</organism>